<reference evidence="4" key="1">
    <citation type="journal article" date="2021" name="PeerJ">
        <title>Extensive microbial diversity within the chicken gut microbiome revealed by metagenomics and culture.</title>
        <authorList>
            <person name="Gilroy R."/>
            <person name="Ravi A."/>
            <person name="Getino M."/>
            <person name="Pursley I."/>
            <person name="Horton D.L."/>
            <person name="Alikhan N.F."/>
            <person name="Baker D."/>
            <person name="Gharbi K."/>
            <person name="Hall N."/>
            <person name="Watson M."/>
            <person name="Adriaenssens E.M."/>
            <person name="Foster-Nyarko E."/>
            <person name="Jarju S."/>
            <person name="Secka A."/>
            <person name="Antonio M."/>
            <person name="Oren A."/>
            <person name="Chaudhuri R.R."/>
            <person name="La Ragione R."/>
            <person name="Hildebrand F."/>
            <person name="Pallen M.J."/>
        </authorList>
    </citation>
    <scope>NUCLEOTIDE SEQUENCE</scope>
    <source>
        <strain evidence="4">12435</strain>
    </source>
</reference>
<evidence type="ECO:0000256" key="2">
    <source>
        <dbReference type="ARBA" id="ARBA00023239"/>
    </source>
</evidence>
<reference evidence="4" key="2">
    <citation type="submission" date="2021-04" db="EMBL/GenBank/DDBJ databases">
        <authorList>
            <person name="Gilroy R."/>
        </authorList>
    </citation>
    <scope>NUCLEOTIDE SEQUENCE</scope>
    <source>
        <strain evidence="4">12435</strain>
    </source>
</reference>
<name>A0A9D1PZH3_9FIRM</name>
<dbReference type="InterPro" id="IPR007506">
    <property type="entry name" value="PMDh-L-like_dom"/>
</dbReference>
<keyword evidence="1" id="KW-0408">Iron</keyword>
<feature type="domain" description="Phosphomevalonate dehydratase large subunit-like" evidence="3">
    <location>
        <begin position="1"/>
        <end position="408"/>
    </location>
</feature>
<dbReference type="EMBL" id="DXHS01000019">
    <property type="protein sequence ID" value="HIW01931.1"/>
    <property type="molecule type" value="Genomic_DNA"/>
</dbReference>
<dbReference type="AlphaFoldDB" id="A0A9D1PZH3"/>
<organism evidence="4 5">
    <name type="scientific">Candidatus Protoclostridium stercorigallinarum</name>
    <dbReference type="NCBI Taxonomy" id="2838741"/>
    <lineage>
        <taxon>Bacteria</taxon>
        <taxon>Bacillati</taxon>
        <taxon>Bacillota</taxon>
        <taxon>Clostridia</taxon>
        <taxon>Candidatus Protoclostridium</taxon>
    </lineage>
</organism>
<evidence type="ECO:0000313" key="5">
    <source>
        <dbReference type="Proteomes" id="UP000823990"/>
    </source>
</evidence>
<accession>A0A9D1PZH3</accession>
<dbReference type="Proteomes" id="UP000823990">
    <property type="component" value="Unassembled WGS sequence"/>
</dbReference>
<dbReference type="GO" id="GO:0016829">
    <property type="term" value="F:lyase activity"/>
    <property type="evidence" value="ECO:0007669"/>
    <property type="project" value="UniProtKB-KW"/>
</dbReference>
<dbReference type="PANTHER" id="PTHR36577">
    <property type="entry name" value="DUF521 DOMAIN PROTEIN (AFU_ORTHOLOGUE AFUA_6G00490)"/>
    <property type="match status" value="1"/>
</dbReference>
<sequence>MKLTDEQKAVLEGSRGEVMAKVMETVVMFGDIFGAEKLVPVTHKDGHLVTSFGIALMKPLFSTMDKLINAGITTEGKFTVDPRPLDYENVKCNLLEKIAFHVMYKKQADYEEQLKKVGLRDSDSFTCTCYLDEVGNIPAKGDVLSWAESSAVVYANSVLGARCNRNSGMLDLFGSIVGYVPYFGLVTDEGRKAKWKVIVKTTKKPEAQVLGSAIGMKVMEDVPYVVGLDRFLGTELTDDAKAYLKDFGAATASNGAVGLYHIDKLTPEAVEQGESLILPDAKEYIIDDEELERVYGSYPVMWKKPDAKPGLCFIGCPHLSYKQLCDWTDDIEKALEAAGRKKVAVRTIMTTSPQVKKKFAETGYYTRLMRAGVKLTSICPLMYTNNPMTKGRAIVTNSNKLRTYSIARYYKDAEILDVLAGKEVR</sequence>
<evidence type="ECO:0000256" key="1">
    <source>
        <dbReference type="ARBA" id="ARBA00023004"/>
    </source>
</evidence>
<keyword evidence="2" id="KW-0456">Lyase</keyword>
<proteinExistence type="predicted"/>
<dbReference type="PANTHER" id="PTHR36577:SF3">
    <property type="entry name" value="DUF521 DOMAIN PROTEIN (AFU_ORTHOLOGUE AFUA_6G00490)"/>
    <property type="match status" value="1"/>
</dbReference>
<evidence type="ECO:0000259" key="3">
    <source>
        <dbReference type="Pfam" id="PF04412"/>
    </source>
</evidence>
<comment type="caution">
    <text evidence="4">The sequence shown here is derived from an EMBL/GenBank/DDBJ whole genome shotgun (WGS) entry which is preliminary data.</text>
</comment>
<gene>
    <name evidence="4" type="ORF">H9892_01165</name>
</gene>
<evidence type="ECO:0000313" key="4">
    <source>
        <dbReference type="EMBL" id="HIW01931.1"/>
    </source>
</evidence>
<protein>
    <submittedName>
        <fullName evidence="4">Aconitase X catalytic domain-containing protein</fullName>
    </submittedName>
</protein>
<dbReference type="Pfam" id="PF04412">
    <property type="entry name" value="AcnX"/>
    <property type="match status" value="1"/>
</dbReference>